<accession>A0A2U8WPD6</accession>
<gene>
    <name evidence="1" type="ORF">DK419_14465</name>
</gene>
<reference evidence="1 2" key="1">
    <citation type="submission" date="2018-05" db="EMBL/GenBank/DDBJ databases">
        <title>Complete Genome Sequence of Methylobacterium sp. 17Sr1-28.</title>
        <authorList>
            <person name="Srinivasan S."/>
        </authorList>
    </citation>
    <scope>NUCLEOTIDE SEQUENCE [LARGE SCALE GENOMIC DNA]</scope>
    <source>
        <strain evidence="1 2">17Sr1-28</strain>
    </source>
</reference>
<dbReference type="EMBL" id="CP029553">
    <property type="protein sequence ID" value="AWN47371.1"/>
    <property type="molecule type" value="Genomic_DNA"/>
</dbReference>
<dbReference type="Proteomes" id="UP000245444">
    <property type="component" value="Chromosome"/>
</dbReference>
<organism evidence="1 2">
    <name type="scientific">Methylobacterium terrae</name>
    <dbReference type="NCBI Taxonomy" id="2202827"/>
    <lineage>
        <taxon>Bacteria</taxon>
        <taxon>Pseudomonadati</taxon>
        <taxon>Pseudomonadota</taxon>
        <taxon>Alphaproteobacteria</taxon>
        <taxon>Hyphomicrobiales</taxon>
        <taxon>Methylobacteriaceae</taxon>
        <taxon>Methylobacterium</taxon>
    </lineage>
</organism>
<evidence type="ECO:0000313" key="2">
    <source>
        <dbReference type="Proteomes" id="UP000245444"/>
    </source>
</evidence>
<keyword evidence="2" id="KW-1185">Reference proteome</keyword>
<proteinExistence type="predicted"/>
<protein>
    <submittedName>
        <fullName evidence="1">Uncharacterized protein</fullName>
    </submittedName>
</protein>
<dbReference type="RefSeq" id="WP_109959698.1">
    <property type="nucleotide sequence ID" value="NZ_CP029553.1"/>
</dbReference>
<dbReference type="KEGG" id="mtea:DK419_14465"/>
<dbReference type="OrthoDB" id="7571049at2"/>
<name>A0A2U8WPD6_9HYPH</name>
<sequence length="78" mass="9390">MTHELYRVIRLLERERIHYRLDRHRDDSIMVTATLVGERIEIDVFEDGHIEYSRFRGSEDVEDDVALLEALFREEGKE</sequence>
<dbReference type="AlphaFoldDB" id="A0A2U8WPD6"/>
<evidence type="ECO:0000313" key="1">
    <source>
        <dbReference type="EMBL" id="AWN47371.1"/>
    </source>
</evidence>